<evidence type="ECO:0000256" key="1">
    <source>
        <dbReference type="ARBA" id="ARBA00004429"/>
    </source>
</evidence>
<dbReference type="GO" id="GO:0005886">
    <property type="term" value="C:plasma membrane"/>
    <property type="evidence" value="ECO:0007669"/>
    <property type="project" value="UniProtKB-SubCell"/>
</dbReference>
<evidence type="ECO:0000256" key="3">
    <source>
        <dbReference type="ARBA" id="ARBA00022475"/>
    </source>
</evidence>
<dbReference type="PANTHER" id="PTHR35011:SF4">
    <property type="entry name" value="SLL1102 PROTEIN"/>
    <property type="match status" value="1"/>
</dbReference>
<dbReference type="GO" id="GO:0022857">
    <property type="term" value="F:transmembrane transporter activity"/>
    <property type="evidence" value="ECO:0007669"/>
    <property type="project" value="UniProtKB-UniRule"/>
</dbReference>
<keyword evidence="6 9" id="KW-1133">Transmembrane helix</keyword>
<keyword evidence="12" id="KW-1185">Reference proteome</keyword>
<feature type="transmembrane region" description="Helical" evidence="9">
    <location>
        <begin position="139"/>
        <end position="160"/>
    </location>
</feature>
<dbReference type="InterPro" id="IPR055348">
    <property type="entry name" value="DctQ"/>
</dbReference>
<comment type="similarity">
    <text evidence="8 9">Belongs to the TRAP transporter small permease family.</text>
</comment>
<dbReference type="OrthoDB" id="4250245at2"/>
<organism evidence="11 12">
    <name type="scientific">Sneathiella chungangensis</name>
    <dbReference type="NCBI Taxonomy" id="1418234"/>
    <lineage>
        <taxon>Bacteria</taxon>
        <taxon>Pseudomonadati</taxon>
        <taxon>Pseudomonadota</taxon>
        <taxon>Alphaproteobacteria</taxon>
        <taxon>Sneathiellales</taxon>
        <taxon>Sneathiellaceae</taxon>
        <taxon>Sneathiella</taxon>
    </lineage>
</organism>
<evidence type="ECO:0000259" key="10">
    <source>
        <dbReference type="Pfam" id="PF04290"/>
    </source>
</evidence>
<feature type="transmembrane region" description="Helical" evidence="9">
    <location>
        <begin position="89"/>
        <end position="108"/>
    </location>
</feature>
<evidence type="ECO:0000313" key="12">
    <source>
        <dbReference type="Proteomes" id="UP000445696"/>
    </source>
</evidence>
<sequence>MLAYVKFFNRLGKGCGVFASVAVIILSLLMLLEVGLRYLAGAPTIWSYEVSYMLNGVAFVFGFSYVTLKNEHICVDFLSSRMPTKVNATINLLVTLALIFPLFCWLAFHVSADAIKFFEDGRTSGVSAWNPVIWPYKSLLAIGLIFAALQLFNSLVGLFLKVAFNSEIKE</sequence>
<evidence type="ECO:0000256" key="2">
    <source>
        <dbReference type="ARBA" id="ARBA00022448"/>
    </source>
</evidence>
<feature type="transmembrane region" description="Helical" evidence="9">
    <location>
        <begin position="52"/>
        <end position="68"/>
    </location>
</feature>
<evidence type="ECO:0000256" key="6">
    <source>
        <dbReference type="ARBA" id="ARBA00022989"/>
    </source>
</evidence>
<keyword evidence="7 9" id="KW-0472">Membrane</keyword>
<protein>
    <recommendedName>
        <fullName evidence="9">TRAP transporter small permease protein</fullName>
    </recommendedName>
</protein>
<evidence type="ECO:0000256" key="5">
    <source>
        <dbReference type="ARBA" id="ARBA00022692"/>
    </source>
</evidence>
<dbReference type="PANTHER" id="PTHR35011">
    <property type="entry name" value="2,3-DIKETO-L-GULONATE TRAP TRANSPORTER SMALL PERMEASE PROTEIN YIAM"/>
    <property type="match status" value="1"/>
</dbReference>
<name>A0A845MFW9_9PROT</name>
<evidence type="ECO:0000256" key="4">
    <source>
        <dbReference type="ARBA" id="ARBA00022519"/>
    </source>
</evidence>
<dbReference type="InterPro" id="IPR007387">
    <property type="entry name" value="TRAP_DctQ"/>
</dbReference>
<keyword evidence="3" id="KW-1003">Cell membrane</keyword>
<dbReference type="Pfam" id="PF04290">
    <property type="entry name" value="DctQ"/>
    <property type="match status" value="1"/>
</dbReference>
<comment type="subcellular location">
    <subcellularLocation>
        <location evidence="1 9">Cell inner membrane</location>
        <topology evidence="1 9">Multi-pass membrane protein</topology>
    </subcellularLocation>
</comment>
<evidence type="ECO:0000256" key="7">
    <source>
        <dbReference type="ARBA" id="ARBA00023136"/>
    </source>
</evidence>
<keyword evidence="5 9" id="KW-0812">Transmembrane</keyword>
<evidence type="ECO:0000313" key="11">
    <source>
        <dbReference type="EMBL" id="MZR22739.1"/>
    </source>
</evidence>
<dbReference type="EMBL" id="WTVA01000004">
    <property type="protein sequence ID" value="MZR22739.1"/>
    <property type="molecule type" value="Genomic_DNA"/>
</dbReference>
<comment type="function">
    <text evidence="9">Part of the tripartite ATP-independent periplasmic (TRAP) transport system.</text>
</comment>
<evidence type="ECO:0000256" key="9">
    <source>
        <dbReference type="RuleBase" id="RU369079"/>
    </source>
</evidence>
<dbReference type="Proteomes" id="UP000445696">
    <property type="component" value="Unassembled WGS sequence"/>
</dbReference>
<evidence type="ECO:0000256" key="8">
    <source>
        <dbReference type="ARBA" id="ARBA00038436"/>
    </source>
</evidence>
<feature type="transmembrane region" description="Helical" evidence="9">
    <location>
        <begin position="12"/>
        <end position="32"/>
    </location>
</feature>
<keyword evidence="4 9" id="KW-0997">Cell inner membrane</keyword>
<dbReference type="AlphaFoldDB" id="A0A845MFW9"/>
<keyword evidence="2 9" id="KW-0813">Transport</keyword>
<proteinExistence type="inferred from homology"/>
<feature type="domain" description="Tripartite ATP-independent periplasmic transporters DctQ component" evidence="10">
    <location>
        <begin position="27"/>
        <end position="159"/>
    </location>
</feature>
<reference evidence="11 12" key="1">
    <citation type="journal article" date="2014" name="Int. J. Syst. Evol. Microbiol.">
        <title>Sneathiella chungangensis sp. nov., isolated from a marine sand, and emended description of the genus Sneathiella.</title>
        <authorList>
            <person name="Siamphan C."/>
            <person name="Kim H."/>
            <person name="Lee J.S."/>
            <person name="Kim W."/>
        </authorList>
    </citation>
    <scope>NUCLEOTIDE SEQUENCE [LARGE SCALE GENOMIC DNA]</scope>
    <source>
        <strain evidence="11 12">KCTC 32476</strain>
    </source>
</reference>
<gene>
    <name evidence="11" type="ORF">GQF03_10390</name>
</gene>
<comment type="caution">
    <text evidence="11">The sequence shown here is derived from an EMBL/GenBank/DDBJ whole genome shotgun (WGS) entry which is preliminary data.</text>
</comment>
<comment type="subunit">
    <text evidence="9">The complex comprises the extracytoplasmic solute receptor protein and the two transmembrane proteins.</text>
</comment>
<accession>A0A845MFW9</accession>
<dbReference type="RefSeq" id="WP_161339205.1">
    <property type="nucleotide sequence ID" value="NZ_JBHSDG010000004.1"/>
</dbReference>